<dbReference type="GO" id="GO:0005829">
    <property type="term" value="C:cytosol"/>
    <property type="evidence" value="ECO:0007669"/>
    <property type="project" value="TreeGrafter"/>
</dbReference>
<dbReference type="RefSeq" id="WP_077718307.1">
    <property type="nucleotide sequence ID" value="NZ_CP019699.1"/>
</dbReference>
<dbReference type="Proteomes" id="UP000188603">
    <property type="component" value="Chromosome"/>
</dbReference>
<dbReference type="SUPFAM" id="SSF52540">
    <property type="entry name" value="P-loop containing nucleoside triphosphate hydrolases"/>
    <property type="match status" value="1"/>
</dbReference>
<evidence type="ECO:0000259" key="1">
    <source>
        <dbReference type="Pfam" id="PF13614"/>
    </source>
</evidence>
<dbReference type="Pfam" id="PF13614">
    <property type="entry name" value="AAA_31"/>
    <property type="match status" value="1"/>
</dbReference>
<dbReference type="Gene3D" id="3.40.50.300">
    <property type="entry name" value="P-loop containing nucleotide triphosphate hydrolases"/>
    <property type="match status" value="1"/>
</dbReference>
<name>A0A1U9K380_9BACL</name>
<evidence type="ECO:0000313" key="3">
    <source>
        <dbReference type="Proteomes" id="UP000188603"/>
    </source>
</evidence>
<dbReference type="GO" id="GO:0005524">
    <property type="term" value="F:ATP binding"/>
    <property type="evidence" value="ECO:0007669"/>
    <property type="project" value="TreeGrafter"/>
</dbReference>
<dbReference type="AlphaFoldDB" id="A0A1U9K380"/>
<dbReference type="STRING" id="1471761.B0W44_00435"/>
<dbReference type="GO" id="GO:0016887">
    <property type="term" value="F:ATP hydrolysis activity"/>
    <property type="evidence" value="ECO:0007669"/>
    <property type="project" value="TreeGrafter"/>
</dbReference>
<evidence type="ECO:0000313" key="2">
    <source>
        <dbReference type="EMBL" id="AQS54490.1"/>
    </source>
</evidence>
<reference evidence="2 3" key="1">
    <citation type="journal article" date="2015" name="Int. J. Syst. Evol. Microbiol.">
        <title>Novibacillus thermophilus gen. nov., sp. nov., a Gram-staining-negative and moderately thermophilic member of the family Thermoactinomycetaceae.</title>
        <authorList>
            <person name="Yang G."/>
            <person name="Chen J."/>
            <person name="Zhou S."/>
        </authorList>
    </citation>
    <scope>NUCLEOTIDE SEQUENCE [LARGE SCALE GENOMIC DNA]</scope>
    <source>
        <strain evidence="2 3">SG-1</strain>
    </source>
</reference>
<proteinExistence type="predicted"/>
<organism evidence="2 3">
    <name type="scientific">Novibacillus thermophilus</name>
    <dbReference type="NCBI Taxonomy" id="1471761"/>
    <lineage>
        <taxon>Bacteria</taxon>
        <taxon>Bacillati</taxon>
        <taxon>Bacillota</taxon>
        <taxon>Bacilli</taxon>
        <taxon>Bacillales</taxon>
        <taxon>Thermoactinomycetaceae</taxon>
        <taxon>Novibacillus</taxon>
    </lineage>
</organism>
<keyword evidence="3" id="KW-1185">Reference proteome</keyword>
<sequence length="378" mass="42031">MNETEALIVTKDEGLVHEVERLLAGQGLRVHVSEDWKQPFTERGKYAYYLVDDRTVKKVDDVNVPSASWLIVLIGQRSFDRVRDWLKQGAHDVLVIPDELEKLNALAQRMAVRAPIDETAAAQRNALDAGGRVRAFYSVKGGSGKTVISAMVAQSLQLQFGKRVMLIDFNAQFGGLEVILGLESPRSYLDLQPVLQELSFNHIQNVAVKEETTGIHVLLSPLNPEQAESISDELVTRVLQTCKAHFDEVILDLPSTLNTVSFTALTGADDIYYVVTPDSMAVRGLKHALDLFRRFQIGNHGNVHLIVNRNNKKSELSEKDLTQLVDLPLIGSVRADYYGIQPFVNMGRPFYSKKGDKGSSKVAQDVRLLVEKALLKGV</sequence>
<gene>
    <name evidence="2" type="ORF">B0W44_00435</name>
</gene>
<dbReference type="EMBL" id="CP019699">
    <property type="protein sequence ID" value="AQS54490.1"/>
    <property type="molecule type" value="Genomic_DNA"/>
</dbReference>
<dbReference type="OrthoDB" id="2512803at2"/>
<dbReference type="PANTHER" id="PTHR43384:SF13">
    <property type="entry name" value="SLR0110 PROTEIN"/>
    <property type="match status" value="1"/>
</dbReference>
<protein>
    <recommendedName>
        <fullName evidence="1">AAA domain-containing protein</fullName>
    </recommendedName>
</protein>
<dbReference type="InterPro" id="IPR025669">
    <property type="entry name" value="AAA_dom"/>
</dbReference>
<dbReference type="InterPro" id="IPR050625">
    <property type="entry name" value="ParA/MinD_ATPase"/>
</dbReference>
<feature type="domain" description="AAA" evidence="1">
    <location>
        <begin position="132"/>
        <end position="296"/>
    </location>
</feature>
<dbReference type="InterPro" id="IPR027417">
    <property type="entry name" value="P-loop_NTPase"/>
</dbReference>
<accession>A0A1U9K380</accession>
<dbReference type="PANTHER" id="PTHR43384">
    <property type="entry name" value="SEPTUM SITE-DETERMINING PROTEIN MIND HOMOLOG, CHLOROPLASTIC-RELATED"/>
    <property type="match status" value="1"/>
</dbReference>
<dbReference type="GO" id="GO:0051782">
    <property type="term" value="P:negative regulation of cell division"/>
    <property type="evidence" value="ECO:0007669"/>
    <property type="project" value="TreeGrafter"/>
</dbReference>
<dbReference type="GO" id="GO:0009898">
    <property type="term" value="C:cytoplasmic side of plasma membrane"/>
    <property type="evidence" value="ECO:0007669"/>
    <property type="project" value="TreeGrafter"/>
</dbReference>
<dbReference type="KEGG" id="ntr:B0W44_00435"/>